<feature type="transmembrane region" description="Helical" evidence="1">
    <location>
        <begin position="6"/>
        <end position="25"/>
    </location>
</feature>
<evidence type="ECO:0000313" key="2">
    <source>
        <dbReference type="EMBL" id="EJQ36000.1"/>
    </source>
</evidence>
<name>J8A913_BACCE</name>
<accession>J8A913</accession>
<dbReference type="HOGENOM" id="CLU_205679_0_0_9"/>
<protein>
    <submittedName>
        <fullName evidence="2">Uncharacterized protein</fullName>
    </submittedName>
</protein>
<dbReference type="PATRIC" id="fig|1053189.3.peg.5577"/>
<keyword evidence="1" id="KW-0812">Transmembrane</keyword>
<dbReference type="AlphaFoldDB" id="J8A913"/>
<evidence type="ECO:0000313" key="3">
    <source>
        <dbReference type="Proteomes" id="UP000006600"/>
    </source>
</evidence>
<keyword evidence="1" id="KW-0472">Membrane</keyword>
<dbReference type="EMBL" id="AHDJ01000073">
    <property type="protein sequence ID" value="EJQ36000.1"/>
    <property type="molecule type" value="Genomic_DNA"/>
</dbReference>
<evidence type="ECO:0000256" key="1">
    <source>
        <dbReference type="SAM" id="Phobius"/>
    </source>
</evidence>
<keyword evidence="1" id="KW-1133">Transmembrane helix</keyword>
<organism evidence="2 3">
    <name type="scientific">Bacillus cereus BAG5X1-1</name>
    <dbReference type="NCBI Taxonomy" id="1053189"/>
    <lineage>
        <taxon>Bacteria</taxon>
        <taxon>Bacillati</taxon>
        <taxon>Bacillota</taxon>
        <taxon>Bacilli</taxon>
        <taxon>Bacillales</taxon>
        <taxon>Bacillaceae</taxon>
        <taxon>Bacillus</taxon>
        <taxon>Bacillus cereus group</taxon>
    </lineage>
</organism>
<reference evidence="2 3" key="1">
    <citation type="submission" date="2012-04" db="EMBL/GenBank/DDBJ databases">
        <title>The Genome Sequence of Bacillus cereus BAG5X1-1.</title>
        <authorList>
            <consortium name="The Broad Institute Genome Sequencing Platform"/>
            <consortium name="The Broad Institute Genome Sequencing Center for Infectious Disease"/>
            <person name="Feldgarden M."/>
            <person name="Van der Auwera G.A."/>
            <person name="Mahillon J."/>
            <person name="Duprez V."/>
            <person name="Timmery S."/>
            <person name="Mattelet C."/>
            <person name="Dierick K."/>
            <person name="Sun M."/>
            <person name="Yu Z."/>
            <person name="Zhu L."/>
            <person name="Hu X."/>
            <person name="Shank E.B."/>
            <person name="Swiecicka I."/>
            <person name="Hansen B.M."/>
            <person name="Andrup L."/>
            <person name="Young S.K."/>
            <person name="Zeng Q."/>
            <person name="Gargeya S."/>
            <person name="Fitzgerald M."/>
            <person name="Haas B."/>
            <person name="Abouelleil A."/>
            <person name="Alvarado L."/>
            <person name="Arachchi H.M."/>
            <person name="Berlin A."/>
            <person name="Chapman S.B."/>
            <person name="Goldberg J."/>
            <person name="Griggs A."/>
            <person name="Gujja S."/>
            <person name="Hansen M."/>
            <person name="Howarth C."/>
            <person name="Imamovic A."/>
            <person name="Larimer J."/>
            <person name="McCowen C."/>
            <person name="Montmayeur A."/>
            <person name="Murphy C."/>
            <person name="Neiman D."/>
            <person name="Pearson M."/>
            <person name="Priest M."/>
            <person name="Roberts A."/>
            <person name="Saif S."/>
            <person name="Shea T."/>
            <person name="Sisk P."/>
            <person name="Sykes S."/>
            <person name="Wortman J."/>
            <person name="Nusbaum C."/>
            <person name="Birren B."/>
        </authorList>
    </citation>
    <scope>NUCLEOTIDE SEQUENCE [LARGE SCALE GENOMIC DNA]</scope>
    <source>
        <strain evidence="2 3">BAG5X1-1</strain>
    </source>
</reference>
<gene>
    <name evidence="2" type="ORF">IEE_05476</name>
</gene>
<dbReference type="RefSeq" id="WP_002107393.1">
    <property type="nucleotide sequence ID" value="NZ_JH792001.1"/>
</dbReference>
<comment type="caution">
    <text evidence="2">The sequence shown here is derived from an EMBL/GenBank/DDBJ whole genome shotgun (WGS) entry which is preliminary data.</text>
</comment>
<proteinExistence type="predicted"/>
<sequence length="73" mass="8434">MSNWLFALCMLIVAVVLNMIVTFFMKTSRVLKGKRRKTEKDSEIVTVMSAEYIDKDFLGRTIGSEKEKVESRN</sequence>
<dbReference type="Proteomes" id="UP000006600">
    <property type="component" value="Unassembled WGS sequence"/>
</dbReference>